<name>A0A1F6BVI8_9BACT</name>
<keyword evidence="4 7" id="KW-0689">Ribosomal protein</keyword>
<dbReference type="InterPro" id="IPR035566">
    <property type="entry name" value="Ribosomal_protein_bL20_C"/>
</dbReference>
<dbReference type="HAMAP" id="MF_00382">
    <property type="entry name" value="Ribosomal_bL20"/>
    <property type="match status" value="1"/>
</dbReference>
<evidence type="ECO:0000313" key="10">
    <source>
        <dbReference type="Proteomes" id="UP000179014"/>
    </source>
</evidence>
<dbReference type="PROSITE" id="PS00937">
    <property type="entry name" value="RIBOSOMAL_L20"/>
    <property type="match status" value="1"/>
</dbReference>
<dbReference type="FunFam" id="1.10.1900.20:FF:000001">
    <property type="entry name" value="50S ribosomal protein L20"/>
    <property type="match status" value="1"/>
</dbReference>
<evidence type="ECO:0000256" key="7">
    <source>
        <dbReference type="HAMAP-Rule" id="MF_00382"/>
    </source>
</evidence>
<dbReference type="Pfam" id="PF00453">
    <property type="entry name" value="Ribosomal_L20"/>
    <property type="match status" value="1"/>
</dbReference>
<dbReference type="AlphaFoldDB" id="A0A1F6BVI8"/>
<dbReference type="CDD" id="cd07026">
    <property type="entry name" value="Ribosomal_L20"/>
    <property type="match status" value="1"/>
</dbReference>
<dbReference type="InterPro" id="IPR005813">
    <property type="entry name" value="Ribosomal_bL20"/>
</dbReference>
<evidence type="ECO:0000256" key="6">
    <source>
        <dbReference type="ARBA" id="ARBA00035172"/>
    </source>
</evidence>
<proteinExistence type="inferred from homology"/>
<dbReference type="GO" id="GO:0006412">
    <property type="term" value="P:translation"/>
    <property type="evidence" value="ECO:0007669"/>
    <property type="project" value="InterPro"/>
</dbReference>
<dbReference type="EMBL" id="MFKN01000029">
    <property type="protein sequence ID" value="OGG40537.1"/>
    <property type="molecule type" value="Genomic_DNA"/>
</dbReference>
<dbReference type="Gene3D" id="1.10.1900.20">
    <property type="entry name" value="Ribosomal protein L20"/>
    <property type="match status" value="1"/>
</dbReference>
<dbReference type="GO" id="GO:0000027">
    <property type="term" value="P:ribosomal large subunit assembly"/>
    <property type="evidence" value="ECO:0007669"/>
    <property type="project" value="UniProtKB-UniRule"/>
</dbReference>
<keyword evidence="2 7" id="KW-0699">rRNA-binding</keyword>
<sequence>MTRIKGGVMANKRRKNILERAKGYRGIRSKKLHAAHEALMRAGRYAFAHRRDKKTDFRQLWIVRLNAAVRDNGHKSYSTFIAKLKKTGFALDRKVLAQFASDHPEIFARISKQVG</sequence>
<dbReference type="GO" id="GO:1990904">
    <property type="term" value="C:ribonucleoprotein complex"/>
    <property type="evidence" value="ECO:0007669"/>
    <property type="project" value="UniProtKB-KW"/>
</dbReference>
<dbReference type="SUPFAM" id="SSF74731">
    <property type="entry name" value="Ribosomal protein L20"/>
    <property type="match status" value="1"/>
</dbReference>
<dbReference type="PRINTS" id="PR00062">
    <property type="entry name" value="RIBOSOMALL20"/>
</dbReference>
<dbReference type="Gene3D" id="6.10.160.10">
    <property type="match status" value="1"/>
</dbReference>
<dbReference type="InterPro" id="IPR049946">
    <property type="entry name" value="RIBOSOMAL_L20_CS"/>
</dbReference>
<evidence type="ECO:0000256" key="4">
    <source>
        <dbReference type="ARBA" id="ARBA00022980"/>
    </source>
</evidence>
<comment type="function">
    <text evidence="7 8">Binds directly to 23S ribosomal RNA and is necessary for the in vitro assembly process of the 50S ribosomal subunit. It is not involved in the protein synthesizing functions of that subunit.</text>
</comment>
<reference evidence="9 10" key="1">
    <citation type="journal article" date="2016" name="Nat. Commun.">
        <title>Thousands of microbial genomes shed light on interconnected biogeochemical processes in an aquifer system.</title>
        <authorList>
            <person name="Anantharaman K."/>
            <person name="Brown C.T."/>
            <person name="Hug L.A."/>
            <person name="Sharon I."/>
            <person name="Castelle C.J."/>
            <person name="Probst A.J."/>
            <person name="Thomas B.C."/>
            <person name="Singh A."/>
            <person name="Wilkins M.J."/>
            <person name="Karaoz U."/>
            <person name="Brodie E.L."/>
            <person name="Williams K.H."/>
            <person name="Hubbard S.S."/>
            <person name="Banfield J.F."/>
        </authorList>
    </citation>
    <scope>NUCLEOTIDE SEQUENCE [LARGE SCALE GENOMIC DNA]</scope>
</reference>
<protein>
    <recommendedName>
        <fullName evidence="6 7">Large ribosomal subunit protein bL20</fullName>
    </recommendedName>
</protein>
<evidence type="ECO:0000256" key="8">
    <source>
        <dbReference type="RuleBase" id="RU000560"/>
    </source>
</evidence>
<evidence type="ECO:0000313" key="9">
    <source>
        <dbReference type="EMBL" id="OGG40537.1"/>
    </source>
</evidence>
<keyword evidence="5 7" id="KW-0687">Ribonucleoprotein</keyword>
<evidence type="ECO:0000256" key="1">
    <source>
        <dbReference type="ARBA" id="ARBA00007698"/>
    </source>
</evidence>
<accession>A0A1F6BVI8</accession>
<evidence type="ECO:0000256" key="5">
    <source>
        <dbReference type="ARBA" id="ARBA00023274"/>
    </source>
</evidence>
<dbReference type="STRING" id="1798474.A2118_03935"/>
<comment type="similarity">
    <text evidence="1 7 8">Belongs to the bacterial ribosomal protein bL20 family.</text>
</comment>
<gene>
    <name evidence="7" type="primary">rplT</name>
    <name evidence="9" type="ORF">A2118_03935</name>
</gene>
<dbReference type="NCBIfam" id="TIGR01032">
    <property type="entry name" value="rplT_bact"/>
    <property type="match status" value="1"/>
</dbReference>
<organism evidence="9 10">
    <name type="scientific">Candidatus Kaiserbacteria bacterium GWA2_50_9</name>
    <dbReference type="NCBI Taxonomy" id="1798474"/>
    <lineage>
        <taxon>Bacteria</taxon>
        <taxon>Candidatus Kaiseribacteriota</taxon>
    </lineage>
</organism>
<evidence type="ECO:0000256" key="3">
    <source>
        <dbReference type="ARBA" id="ARBA00022884"/>
    </source>
</evidence>
<dbReference type="PANTHER" id="PTHR10986">
    <property type="entry name" value="39S RIBOSOMAL PROTEIN L20"/>
    <property type="match status" value="1"/>
</dbReference>
<dbReference type="GO" id="GO:0005840">
    <property type="term" value="C:ribosome"/>
    <property type="evidence" value="ECO:0007669"/>
    <property type="project" value="UniProtKB-KW"/>
</dbReference>
<dbReference type="Proteomes" id="UP000179014">
    <property type="component" value="Unassembled WGS sequence"/>
</dbReference>
<evidence type="ECO:0000256" key="2">
    <source>
        <dbReference type="ARBA" id="ARBA00022730"/>
    </source>
</evidence>
<keyword evidence="3 7" id="KW-0694">RNA-binding</keyword>
<comment type="caution">
    <text evidence="9">The sequence shown here is derived from an EMBL/GenBank/DDBJ whole genome shotgun (WGS) entry which is preliminary data.</text>
</comment>
<dbReference type="GO" id="GO:0003735">
    <property type="term" value="F:structural constituent of ribosome"/>
    <property type="evidence" value="ECO:0007669"/>
    <property type="project" value="InterPro"/>
</dbReference>
<dbReference type="GO" id="GO:0019843">
    <property type="term" value="F:rRNA binding"/>
    <property type="evidence" value="ECO:0007669"/>
    <property type="project" value="UniProtKB-UniRule"/>
</dbReference>